<proteinExistence type="predicted"/>
<dbReference type="AlphaFoldDB" id="A0A9N9M8B1"/>
<evidence type="ECO:0000313" key="2">
    <source>
        <dbReference type="Proteomes" id="UP001152799"/>
    </source>
</evidence>
<dbReference type="EMBL" id="OU892277">
    <property type="protein sequence ID" value="CAG9759368.1"/>
    <property type="molecule type" value="Genomic_DNA"/>
</dbReference>
<organism evidence="1 2">
    <name type="scientific">Ceutorhynchus assimilis</name>
    <name type="common">cabbage seed weevil</name>
    <dbReference type="NCBI Taxonomy" id="467358"/>
    <lineage>
        <taxon>Eukaryota</taxon>
        <taxon>Metazoa</taxon>
        <taxon>Ecdysozoa</taxon>
        <taxon>Arthropoda</taxon>
        <taxon>Hexapoda</taxon>
        <taxon>Insecta</taxon>
        <taxon>Pterygota</taxon>
        <taxon>Neoptera</taxon>
        <taxon>Endopterygota</taxon>
        <taxon>Coleoptera</taxon>
        <taxon>Polyphaga</taxon>
        <taxon>Cucujiformia</taxon>
        <taxon>Curculionidae</taxon>
        <taxon>Ceutorhynchinae</taxon>
        <taxon>Ceutorhynchus</taxon>
    </lineage>
</organism>
<accession>A0A9N9M8B1</accession>
<sequence length="190" mass="22123">MGGLLFPECPPRDFGFQRKGIKAKLAFEYFQYHIQTLKMDRFHLKCICVVFIVLAVLFQKVSTNSVDNPMDNNPNQNQEKYLPLIFRTKIKGRRISEKLADRNKLSEYLLEALDEYPWRVIAVNNNAGLEKRGNTHNFTPRLGRTLDESSTDDLSDITERNTAFSPRLGRAQRYNFFPTRLGKDESTNYH</sequence>
<dbReference type="Proteomes" id="UP001152799">
    <property type="component" value="Chromosome 1"/>
</dbReference>
<reference evidence="1" key="1">
    <citation type="submission" date="2022-01" db="EMBL/GenBank/DDBJ databases">
        <authorList>
            <person name="King R."/>
        </authorList>
    </citation>
    <scope>NUCLEOTIDE SEQUENCE</scope>
</reference>
<evidence type="ECO:0000313" key="1">
    <source>
        <dbReference type="EMBL" id="CAG9759368.1"/>
    </source>
</evidence>
<protein>
    <submittedName>
        <fullName evidence="1">Uncharacterized protein</fullName>
    </submittedName>
</protein>
<dbReference type="OrthoDB" id="6424205at2759"/>
<name>A0A9N9M8B1_9CUCU</name>
<keyword evidence="2" id="KW-1185">Reference proteome</keyword>
<gene>
    <name evidence="1" type="ORF">CEUTPL_LOCUS120</name>
</gene>